<name>A0ABQ0QHB2_9PROT</name>
<protein>
    <submittedName>
        <fullName evidence="1">Uncharacterized protein</fullName>
    </submittedName>
</protein>
<keyword evidence="2" id="KW-1185">Reference proteome</keyword>
<evidence type="ECO:0000313" key="1">
    <source>
        <dbReference type="EMBL" id="GBR44848.1"/>
    </source>
</evidence>
<dbReference type="Proteomes" id="UP001062443">
    <property type="component" value="Unassembled WGS sequence"/>
</dbReference>
<accession>A0ABQ0QHB2</accession>
<proteinExistence type="predicted"/>
<dbReference type="EMBL" id="BAQB01000005">
    <property type="protein sequence ID" value="GBR44848.1"/>
    <property type="molecule type" value="Genomic_DNA"/>
</dbReference>
<organism evidence="1 2">
    <name type="scientific">Neokomagataea tanensis NBRC 106556</name>
    <dbReference type="NCBI Taxonomy" id="1223519"/>
    <lineage>
        <taxon>Bacteria</taxon>
        <taxon>Pseudomonadati</taxon>
        <taxon>Pseudomonadota</taxon>
        <taxon>Alphaproteobacteria</taxon>
        <taxon>Acetobacterales</taxon>
        <taxon>Acetobacteraceae</taxon>
        <taxon>Neokomagataea</taxon>
    </lineage>
</organism>
<reference evidence="1" key="1">
    <citation type="submission" date="2013-04" db="EMBL/GenBank/DDBJ databases">
        <title>The genome sequencing project of 58 acetic acid bacteria.</title>
        <authorList>
            <person name="Okamoto-Kainuma A."/>
            <person name="Ishikawa M."/>
            <person name="Umino S."/>
            <person name="Koizumi Y."/>
            <person name="Shiwa Y."/>
            <person name="Yoshikawa H."/>
            <person name="Matsutani M."/>
            <person name="Matsushita K."/>
        </authorList>
    </citation>
    <scope>NUCLEOTIDE SEQUENCE</scope>
    <source>
        <strain evidence="1">NBRC 106556</strain>
    </source>
</reference>
<comment type="caution">
    <text evidence="1">The sequence shown here is derived from an EMBL/GenBank/DDBJ whole genome shotgun (WGS) entry which is preliminary data.</text>
</comment>
<evidence type="ECO:0000313" key="2">
    <source>
        <dbReference type="Proteomes" id="UP001062443"/>
    </source>
</evidence>
<gene>
    <name evidence="1" type="ORF">AA106556_0564</name>
</gene>
<sequence length="73" mass="7608">MAEMGVFLLGTVQRGAEGLNVLFGTARVFVRFLEALCEVRYAAPSVGLIGAAVNEVVKKIFQCAACCLVTGGA</sequence>